<protein>
    <submittedName>
        <fullName evidence="1">Uncharacterized protein</fullName>
    </submittedName>
</protein>
<evidence type="ECO:0000313" key="1">
    <source>
        <dbReference type="EMBL" id="OIQ64776.1"/>
    </source>
</evidence>
<organism evidence="1">
    <name type="scientific">mine drainage metagenome</name>
    <dbReference type="NCBI Taxonomy" id="410659"/>
    <lineage>
        <taxon>unclassified sequences</taxon>
        <taxon>metagenomes</taxon>
        <taxon>ecological metagenomes</taxon>
    </lineage>
</organism>
<proteinExistence type="predicted"/>
<dbReference type="AlphaFoldDB" id="A0A1J5P2A5"/>
<sequence>MLIAKRQRDGKSSPFPILTFNFDVAMVKQYNFF</sequence>
<dbReference type="EMBL" id="MLJW01007846">
    <property type="protein sequence ID" value="OIQ64776.1"/>
    <property type="molecule type" value="Genomic_DNA"/>
</dbReference>
<accession>A0A1J5P2A5</accession>
<reference evidence="1" key="1">
    <citation type="submission" date="2016-10" db="EMBL/GenBank/DDBJ databases">
        <title>Sequence of Gallionella enrichment culture.</title>
        <authorList>
            <person name="Poehlein A."/>
            <person name="Muehling M."/>
            <person name="Daniel R."/>
        </authorList>
    </citation>
    <scope>NUCLEOTIDE SEQUENCE</scope>
</reference>
<gene>
    <name evidence="1" type="ORF">GALL_536720</name>
</gene>
<comment type="caution">
    <text evidence="1">The sequence shown here is derived from an EMBL/GenBank/DDBJ whole genome shotgun (WGS) entry which is preliminary data.</text>
</comment>
<name>A0A1J5P2A5_9ZZZZ</name>